<dbReference type="Proteomes" id="UP000502706">
    <property type="component" value="Chromosome"/>
</dbReference>
<name>A0A6G8PZJ0_9ACTN</name>
<dbReference type="EMBL" id="CP045121">
    <property type="protein sequence ID" value="QIN79631.1"/>
    <property type="molecule type" value="Genomic_DNA"/>
</dbReference>
<evidence type="ECO:0000313" key="1">
    <source>
        <dbReference type="EMBL" id="QIN79631.1"/>
    </source>
</evidence>
<proteinExistence type="predicted"/>
<keyword evidence="2" id="KW-1185">Reference proteome</keyword>
<dbReference type="RefSeq" id="WP_166397303.1">
    <property type="nucleotide sequence ID" value="NZ_CP045121.1"/>
</dbReference>
<accession>A0A6G8PZJ0</accession>
<protein>
    <submittedName>
        <fullName evidence="1">Uncharacterized protein</fullName>
    </submittedName>
</protein>
<organism evidence="1 2">
    <name type="scientific">Rubrobacter marinus</name>
    <dbReference type="NCBI Taxonomy" id="2653852"/>
    <lineage>
        <taxon>Bacteria</taxon>
        <taxon>Bacillati</taxon>
        <taxon>Actinomycetota</taxon>
        <taxon>Rubrobacteria</taxon>
        <taxon>Rubrobacterales</taxon>
        <taxon>Rubrobacteraceae</taxon>
        <taxon>Rubrobacter</taxon>
    </lineage>
</organism>
<dbReference type="KEGG" id="rmar:GBA65_15100"/>
<sequence>MSRRGGDRVAVFALAALEERGRREGREGRPFSPPPMRASQAQHAAYRLSFHAGMDERKAGVR</sequence>
<gene>
    <name evidence="1" type="ORF">GBA65_15100</name>
</gene>
<evidence type="ECO:0000313" key="2">
    <source>
        <dbReference type="Proteomes" id="UP000502706"/>
    </source>
</evidence>
<reference evidence="1 2" key="1">
    <citation type="submission" date="2019-10" db="EMBL/GenBank/DDBJ databases">
        <title>Rubrobacter sp nov SCSIO 52915 isolated from a deep-sea sediment in the South China Sea.</title>
        <authorList>
            <person name="Chen R.W."/>
        </authorList>
    </citation>
    <scope>NUCLEOTIDE SEQUENCE [LARGE SCALE GENOMIC DNA]</scope>
    <source>
        <strain evidence="1 2">SCSIO 52915</strain>
    </source>
</reference>
<dbReference type="AlphaFoldDB" id="A0A6G8PZJ0"/>